<accession>A0A514DBV7</accession>
<gene>
    <name evidence="1" type="ORF">H3Bulk41322_000003</name>
</gene>
<protein>
    <submittedName>
        <fullName evidence="1">Uncharacterized protein</fullName>
    </submittedName>
</protein>
<dbReference type="EMBL" id="MN035995">
    <property type="protein sequence ID" value="QDH91086.1"/>
    <property type="molecule type" value="Genomic_RNA"/>
</dbReference>
<sequence>MSFTDPQSITVNAVTSPLPRTETDGDSAKYTSADGLLQLTASHQYGRRTRRMLRVDQSKVAPDPFKPVENVKLSMGIYIVFDLPTAGFSNTEAMYLYTGFKTLYTGTSDALINKLLGGES</sequence>
<reference evidence="1" key="1">
    <citation type="submission" date="2019-05" db="EMBL/GenBank/DDBJ databases">
        <title>Metatranscriptomic reconstruction reveals RNA viruses with the potential to shape carbon cycling in soil.</title>
        <authorList>
            <person name="Starr E.P."/>
            <person name="Nuccio E."/>
            <person name="Pett-Ridge J."/>
            <person name="Banfield J.F."/>
            <person name="Firestone M.K."/>
        </authorList>
    </citation>
    <scope>NUCLEOTIDE SEQUENCE</scope>
    <source>
        <strain evidence="1">H3_Bulk_41_scaffold_322</strain>
    </source>
</reference>
<proteinExistence type="predicted"/>
<name>A0A514DBV7_9VIRU</name>
<evidence type="ECO:0000313" key="1">
    <source>
        <dbReference type="EMBL" id="QDH91086.1"/>
    </source>
</evidence>
<organism evidence="1">
    <name type="scientific">Leviviridae sp</name>
    <dbReference type="NCBI Taxonomy" id="2027243"/>
    <lineage>
        <taxon>Viruses</taxon>
        <taxon>Riboviria</taxon>
        <taxon>Orthornavirae</taxon>
        <taxon>Lenarviricota</taxon>
        <taxon>Leviviricetes</taxon>
        <taxon>Norzivirales</taxon>
        <taxon>Fiersviridae</taxon>
    </lineage>
</organism>